<dbReference type="PIRSF" id="PIRSF000535">
    <property type="entry name" value="1PFK/6PFK/LacC"/>
    <property type="match status" value="1"/>
</dbReference>
<evidence type="ECO:0000256" key="6">
    <source>
        <dbReference type="ARBA" id="ARBA00047745"/>
    </source>
</evidence>
<dbReference type="STRING" id="268407.PWYN_26195"/>
<name>A0A098M7M8_9BACL</name>
<dbReference type="GO" id="GO:0008662">
    <property type="term" value="F:1-phosphofructokinase activity"/>
    <property type="evidence" value="ECO:0007669"/>
    <property type="project" value="UniProtKB-UniRule"/>
</dbReference>
<protein>
    <recommendedName>
        <fullName evidence="7">Tagatose-6-phosphate kinase</fullName>
        <ecNumber evidence="7">2.7.1.144</ecNumber>
    </recommendedName>
</protein>
<evidence type="ECO:0000256" key="2">
    <source>
        <dbReference type="ARBA" id="ARBA00022679"/>
    </source>
</evidence>
<proteinExistence type="inferred from homology"/>
<dbReference type="GO" id="GO:0005988">
    <property type="term" value="P:lactose metabolic process"/>
    <property type="evidence" value="ECO:0007669"/>
    <property type="project" value="UniProtKB-KW"/>
</dbReference>
<keyword evidence="11" id="KW-1185">Reference proteome</keyword>
<comment type="catalytic activity">
    <reaction evidence="6 8">
        <text>beta-D-fructose 1-phosphate + ATP = beta-D-fructose 1,6-bisphosphate + ADP + H(+)</text>
        <dbReference type="Rhea" id="RHEA:14213"/>
        <dbReference type="ChEBI" id="CHEBI:15378"/>
        <dbReference type="ChEBI" id="CHEBI:30616"/>
        <dbReference type="ChEBI" id="CHEBI:32966"/>
        <dbReference type="ChEBI" id="CHEBI:138881"/>
        <dbReference type="ChEBI" id="CHEBI:456216"/>
        <dbReference type="EC" id="2.7.1.56"/>
    </reaction>
</comment>
<dbReference type="InterPro" id="IPR022463">
    <property type="entry name" value="1-PFruKinase"/>
</dbReference>
<dbReference type="NCBIfam" id="TIGR03828">
    <property type="entry name" value="pfkB"/>
    <property type="match status" value="1"/>
</dbReference>
<evidence type="ECO:0000256" key="3">
    <source>
        <dbReference type="ARBA" id="ARBA00022741"/>
    </source>
</evidence>
<dbReference type="PROSITE" id="PS00584">
    <property type="entry name" value="PFKB_KINASES_2"/>
    <property type="match status" value="1"/>
</dbReference>
<dbReference type="InterPro" id="IPR029056">
    <property type="entry name" value="Ribokinase-like"/>
</dbReference>
<dbReference type="Proteomes" id="UP000029734">
    <property type="component" value="Unassembled WGS sequence"/>
</dbReference>
<comment type="similarity">
    <text evidence="7">Belongs to the carbohydrate kinase PfkB family. LacC subfamily.</text>
</comment>
<dbReference type="GO" id="GO:0044281">
    <property type="term" value="P:small molecule metabolic process"/>
    <property type="evidence" value="ECO:0007669"/>
    <property type="project" value="UniProtKB-ARBA"/>
</dbReference>
<dbReference type="EMBL" id="JQCR01000003">
    <property type="protein sequence ID" value="KGE18038.1"/>
    <property type="molecule type" value="Genomic_DNA"/>
</dbReference>
<keyword evidence="3 7" id="KW-0547">Nucleotide-binding</keyword>
<dbReference type="SUPFAM" id="SSF53613">
    <property type="entry name" value="Ribokinase-like"/>
    <property type="match status" value="1"/>
</dbReference>
<reference evidence="10 11" key="1">
    <citation type="submission" date="2014-08" db="EMBL/GenBank/DDBJ databases">
        <authorList>
            <person name="den Bakker H.C."/>
        </authorList>
    </citation>
    <scope>NUCLEOTIDE SEQUENCE [LARGE SCALE GENOMIC DNA]</scope>
    <source>
        <strain evidence="10 11">DSM 18334</strain>
    </source>
</reference>
<keyword evidence="2 7" id="KW-0808">Transferase</keyword>
<dbReference type="UniPathway" id="UPA00704">
    <property type="reaction ID" value="UER00715"/>
</dbReference>
<dbReference type="PANTHER" id="PTHR46566">
    <property type="entry name" value="1-PHOSPHOFRUCTOKINASE-RELATED"/>
    <property type="match status" value="1"/>
</dbReference>
<dbReference type="Gene3D" id="3.40.1190.20">
    <property type="match status" value="1"/>
</dbReference>
<dbReference type="PANTHER" id="PTHR46566:SF2">
    <property type="entry name" value="ATP-DEPENDENT 6-PHOSPHOFRUCTOKINASE ISOZYME 2"/>
    <property type="match status" value="1"/>
</dbReference>
<dbReference type="GO" id="GO:2001059">
    <property type="term" value="P:D-tagatose 6-phosphate catabolic process"/>
    <property type="evidence" value="ECO:0007669"/>
    <property type="project" value="UniProtKB-UniPathway"/>
</dbReference>
<dbReference type="NCBIfam" id="TIGR03168">
    <property type="entry name" value="1-PFK"/>
    <property type="match status" value="1"/>
</dbReference>
<dbReference type="FunFam" id="3.40.1190.20:FF:000001">
    <property type="entry name" value="Phosphofructokinase"/>
    <property type="match status" value="1"/>
</dbReference>
<evidence type="ECO:0000259" key="9">
    <source>
        <dbReference type="Pfam" id="PF00294"/>
    </source>
</evidence>
<comment type="function">
    <text evidence="8">Catalyzes the ATP-dependent phosphorylation of fructose-l-phosphate to fructose-l,6-bisphosphate.</text>
</comment>
<reference evidence="10 11" key="2">
    <citation type="submission" date="2014-10" db="EMBL/GenBank/DDBJ databases">
        <title>Comparative genomics of the Paenibacillus odorifer group.</title>
        <authorList>
            <person name="Tsai Y.-C."/>
            <person name="Martin N."/>
            <person name="Korlach J."/>
            <person name="Wiedmann M."/>
        </authorList>
    </citation>
    <scope>NUCLEOTIDE SEQUENCE [LARGE SCALE GENOMIC DNA]</scope>
    <source>
        <strain evidence="10 11">DSM 18334</strain>
    </source>
</reference>
<comment type="catalytic activity">
    <reaction evidence="7">
        <text>D-tagatofuranose 6-phosphate + ATP = D-tagatofuranose 1,6-bisphosphate + ADP + H(+)</text>
        <dbReference type="Rhea" id="RHEA:12420"/>
        <dbReference type="ChEBI" id="CHEBI:15378"/>
        <dbReference type="ChEBI" id="CHEBI:30616"/>
        <dbReference type="ChEBI" id="CHEBI:58694"/>
        <dbReference type="ChEBI" id="CHEBI:58695"/>
        <dbReference type="ChEBI" id="CHEBI:456216"/>
        <dbReference type="EC" id="2.7.1.144"/>
    </reaction>
</comment>
<dbReference type="RefSeq" id="WP_036657752.1">
    <property type="nucleotide sequence ID" value="NZ_JQCR01000003.1"/>
</dbReference>
<dbReference type="InterPro" id="IPR011611">
    <property type="entry name" value="PfkB_dom"/>
</dbReference>
<dbReference type="GO" id="GO:0005524">
    <property type="term" value="F:ATP binding"/>
    <property type="evidence" value="ECO:0007669"/>
    <property type="project" value="UniProtKB-UniRule"/>
</dbReference>
<evidence type="ECO:0000256" key="8">
    <source>
        <dbReference type="RuleBase" id="RU369061"/>
    </source>
</evidence>
<dbReference type="eggNOG" id="COG1105">
    <property type="taxonomic scope" value="Bacteria"/>
</dbReference>
<dbReference type="InterPro" id="IPR002173">
    <property type="entry name" value="Carboh/pur_kinase_PfkB_CS"/>
</dbReference>
<dbReference type="CDD" id="cd01164">
    <property type="entry name" value="FruK_PfkB_like"/>
    <property type="match status" value="1"/>
</dbReference>
<evidence type="ECO:0000313" key="10">
    <source>
        <dbReference type="EMBL" id="KGE18038.1"/>
    </source>
</evidence>
<sequence length="314" mass="33352">MSKLVITVTLNPALDKTVTVEGLEVGGLNRVDDIRIDAGGKGINVAKVLKGFNENVTAVGFMGGHNGKLILEGLEREGINHSFTETATETRMNLKVVDSTVQVTTEINERGGVVSPQERTLFQKTLENHLDKASILVLGGSVPPGIEHAEYALLIKAAKSKGVKTILDADGDALRYGLLACPEVIKPNIHELEQLLGVTLESDGEIIEAARKLTAQGIEWVIVSMGGEGSLAVSKDEAVRARPFRIKPESTVGAGDSMVAAIASSLLHGRGMEETLRWATAAGSVTASKPGTQVCRSEEVEERLNDVGITRIEG</sequence>
<evidence type="ECO:0000256" key="5">
    <source>
        <dbReference type="ARBA" id="ARBA00022840"/>
    </source>
</evidence>
<dbReference type="EC" id="2.7.1.144" evidence="7"/>
<comment type="pathway">
    <text evidence="7">Carbohydrate metabolism; D-tagatose 6-phosphate degradation; D-glyceraldehyde 3-phosphate and glycerone phosphate from D-tagatose 6-phosphate: step 1/2.</text>
</comment>
<dbReference type="Pfam" id="PF00294">
    <property type="entry name" value="PfkB"/>
    <property type="match status" value="1"/>
</dbReference>
<dbReference type="GO" id="GO:0016052">
    <property type="term" value="P:carbohydrate catabolic process"/>
    <property type="evidence" value="ECO:0007669"/>
    <property type="project" value="UniProtKB-ARBA"/>
</dbReference>
<comment type="similarity">
    <text evidence="1">Belongs to the carbohydrate kinase pfkB family.</text>
</comment>
<evidence type="ECO:0000256" key="4">
    <source>
        <dbReference type="ARBA" id="ARBA00022777"/>
    </source>
</evidence>
<keyword evidence="7" id="KW-0423">Lactose metabolism</keyword>
<dbReference type="OrthoDB" id="9801219at2"/>
<keyword evidence="5 7" id="KW-0067">ATP-binding</keyword>
<evidence type="ECO:0000256" key="7">
    <source>
        <dbReference type="PIRNR" id="PIRNR000535"/>
    </source>
</evidence>
<dbReference type="InterPro" id="IPR017583">
    <property type="entry name" value="Tagatose/fructose_Pkinase"/>
</dbReference>
<comment type="caution">
    <text evidence="10">The sequence shown here is derived from an EMBL/GenBank/DDBJ whole genome shotgun (WGS) entry which is preliminary data.</text>
</comment>
<evidence type="ECO:0000313" key="11">
    <source>
        <dbReference type="Proteomes" id="UP000029734"/>
    </source>
</evidence>
<accession>A0A098M7M8</accession>
<keyword evidence="4 8" id="KW-0418">Kinase</keyword>
<dbReference type="GO" id="GO:0005829">
    <property type="term" value="C:cytosol"/>
    <property type="evidence" value="ECO:0007669"/>
    <property type="project" value="TreeGrafter"/>
</dbReference>
<dbReference type="AlphaFoldDB" id="A0A098M7M8"/>
<gene>
    <name evidence="10" type="ORF">PWYN_26195</name>
</gene>
<evidence type="ECO:0000256" key="1">
    <source>
        <dbReference type="ARBA" id="ARBA00005380"/>
    </source>
</evidence>
<dbReference type="GO" id="GO:0009024">
    <property type="term" value="F:tagatose-6-phosphate kinase activity"/>
    <property type="evidence" value="ECO:0007669"/>
    <property type="project" value="UniProtKB-EC"/>
</dbReference>
<organism evidence="10 11">
    <name type="scientific">Paenibacillus wynnii</name>
    <dbReference type="NCBI Taxonomy" id="268407"/>
    <lineage>
        <taxon>Bacteria</taxon>
        <taxon>Bacillati</taxon>
        <taxon>Bacillota</taxon>
        <taxon>Bacilli</taxon>
        <taxon>Bacillales</taxon>
        <taxon>Paenibacillaceae</taxon>
        <taxon>Paenibacillus</taxon>
    </lineage>
</organism>
<feature type="domain" description="Carbohydrate kinase PfkB" evidence="9">
    <location>
        <begin position="11"/>
        <end position="296"/>
    </location>
</feature>